<accession>V9R984</accession>
<dbReference type="GO" id="GO:0008474">
    <property type="term" value="F:palmitoyl-(protein) hydrolase activity"/>
    <property type="evidence" value="ECO:0007669"/>
    <property type="project" value="TreeGrafter"/>
</dbReference>
<evidence type="ECO:0000313" key="4">
    <source>
        <dbReference type="Proteomes" id="UP000018689"/>
    </source>
</evidence>
<dbReference type="HOGENOM" id="CLU_066961_0_0_5"/>
<organism evidence="3 4">
    <name type="scientific">Ehrlichia muris AS145</name>
    <dbReference type="NCBI Taxonomy" id="1423892"/>
    <lineage>
        <taxon>Bacteria</taxon>
        <taxon>Pseudomonadati</taxon>
        <taxon>Pseudomonadota</taxon>
        <taxon>Alphaproteobacteria</taxon>
        <taxon>Rickettsiales</taxon>
        <taxon>Anaplasmataceae</taxon>
        <taxon>Ehrlichia</taxon>
    </lineage>
</organism>
<proteinExistence type="predicted"/>
<name>V9R984_9RICK</name>
<dbReference type="AlphaFoldDB" id="V9R984"/>
<dbReference type="EMBL" id="CP006917">
    <property type="protein sequence ID" value="AHC39446.1"/>
    <property type="molecule type" value="Genomic_DNA"/>
</dbReference>
<dbReference type="PATRIC" id="fig|1423892.3.peg.727"/>
<dbReference type="PANTHER" id="PTHR16138">
    <property type="entry name" value="MYCOPHENOLIC ACID ACYL-GLUCURONIDE ESTERASE, MITOCHONDRIAL"/>
    <property type="match status" value="1"/>
</dbReference>
<dbReference type="STRING" id="1423892.EMUR_03560"/>
<dbReference type="InterPro" id="IPR022742">
    <property type="entry name" value="Hydrolase_4"/>
</dbReference>
<protein>
    <submittedName>
        <fullName evidence="3">Alpha/beta hydrolase</fullName>
    </submittedName>
</protein>
<dbReference type="Proteomes" id="UP000018689">
    <property type="component" value="Chromosome"/>
</dbReference>
<keyword evidence="1 3" id="KW-0378">Hydrolase</keyword>
<dbReference type="OrthoDB" id="9813296at2"/>
<dbReference type="PANTHER" id="PTHR16138:SF7">
    <property type="entry name" value="PALMITOYL-PROTEIN THIOESTERASE ABHD10, MITOCHONDRIAL"/>
    <property type="match status" value="1"/>
</dbReference>
<reference evidence="3 4" key="1">
    <citation type="journal article" date="2014" name="Genome Announc.">
        <title>Complete Genome Sequence of Ehrlichia muris Strain AS145T, a Model Monocytotropic Ehrlichia Strain.</title>
        <authorList>
            <person name="Thirumalapura N.R."/>
            <person name="Qin X."/>
            <person name="Kuriakose J.A."/>
            <person name="Walker D.H."/>
        </authorList>
    </citation>
    <scope>NUCLEOTIDE SEQUENCE [LARGE SCALE GENOMIC DNA]</scope>
    <source>
        <strain evidence="4">AS154</strain>
    </source>
</reference>
<gene>
    <name evidence="3" type="ORF">EMUR_03560</name>
</gene>
<evidence type="ECO:0000259" key="2">
    <source>
        <dbReference type="Pfam" id="PF12146"/>
    </source>
</evidence>
<dbReference type="InterPro" id="IPR029058">
    <property type="entry name" value="AB_hydrolase_fold"/>
</dbReference>
<evidence type="ECO:0000256" key="1">
    <source>
        <dbReference type="ARBA" id="ARBA00022801"/>
    </source>
</evidence>
<dbReference type="GO" id="GO:0004553">
    <property type="term" value="F:hydrolase activity, hydrolyzing O-glycosyl compounds"/>
    <property type="evidence" value="ECO:0007669"/>
    <property type="project" value="TreeGrafter"/>
</dbReference>
<dbReference type="Pfam" id="PF12146">
    <property type="entry name" value="Hydrolase_4"/>
    <property type="match status" value="1"/>
</dbReference>
<dbReference type="Gene3D" id="3.40.50.1820">
    <property type="entry name" value="alpha/beta hydrolase"/>
    <property type="match status" value="1"/>
</dbReference>
<keyword evidence="4" id="KW-1185">Reference proteome</keyword>
<sequence>MSNYSKLALSYAQGLHIAYRQLPGNTASIVFFGGFNSNMQGSKATALYDYCKSHNLGLILFDYLGHGESDGQFTDYNISDWYKNCTEVINQLNPSNKPQVIIGSSMGAWLMLLVAISCQNKVFHLISLAGAPDFTESLIFQKLNMKQKDELHKHGKIILYQNNNTYSYVITRNLIEDGRKHLLLNQESININYPITLIHGMNDDTVPYRTSIALAEKIKSNNVNLHLIKSANHSLSDDASLKIIFKCIKEAVDQSLQVK</sequence>
<dbReference type="RefSeq" id="WP_024072297.1">
    <property type="nucleotide sequence ID" value="NC_023063.1"/>
</dbReference>
<dbReference type="KEGG" id="emr:EMUR_03560"/>
<dbReference type="InterPro" id="IPR052382">
    <property type="entry name" value="ABHD10_acyl-thioesterase"/>
</dbReference>
<feature type="domain" description="Serine aminopeptidase S33" evidence="2">
    <location>
        <begin position="27"/>
        <end position="236"/>
    </location>
</feature>
<evidence type="ECO:0000313" key="3">
    <source>
        <dbReference type="EMBL" id="AHC39446.1"/>
    </source>
</evidence>
<dbReference type="SUPFAM" id="SSF53474">
    <property type="entry name" value="alpha/beta-Hydrolases"/>
    <property type="match status" value="1"/>
</dbReference>